<dbReference type="EMBL" id="JACIEC010000001">
    <property type="protein sequence ID" value="MBB4143653.1"/>
    <property type="molecule type" value="Genomic_DNA"/>
</dbReference>
<name>A0A7W6PQM9_9HYPH</name>
<dbReference type="Pfam" id="PF06299">
    <property type="entry name" value="DUF1045"/>
    <property type="match status" value="1"/>
</dbReference>
<dbReference type="AlphaFoldDB" id="A0A7W6PQM9"/>
<gene>
    <name evidence="1" type="ORF">GGQ72_002152</name>
</gene>
<reference evidence="1 2" key="1">
    <citation type="submission" date="2020-08" db="EMBL/GenBank/DDBJ databases">
        <title>Genomic Encyclopedia of Type Strains, Phase IV (KMG-IV): sequencing the most valuable type-strain genomes for metagenomic binning, comparative biology and taxonomic classification.</title>
        <authorList>
            <person name="Goeker M."/>
        </authorList>
    </citation>
    <scope>NUCLEOTIDE SEQUENCE [LARGE SCALE GENOMIC DNA]</scope>
    <source>
        <strain evidence="1 2">DSM 29514</strain>
    </source>
</reference>
<dbReference type="Proteomes" id="UP000519897">
    <property type="component" value="Unassembled WGS sequence"/>
</dbReference>
<keyword evidence="2" id="KW-1185">Reference proteome</keyword>
<protein>
    <submittedName>
        <fullName evidence="1">Putative phosphonate metabolism protein</fullName>
    </submittedName>
</protein>
<organism evidence="1 2">
    <name type="scientific">Rhizobium rhizoryzae</name>
    <dbReference type="NCBI Taxonomy" id="451876"/>
    <lineage>
        <taxon>Bacteria</taxon>
        <taxon>Pseudomonadati</taxon>
        <taxon>Pseudomonadota</taxon>
        <taxon>Alphaproteobacteria</taxon>
        <taxon>Hyphomicrobiales</taxon>
        <taxon>Rhizobiaceae</taxon>
        <taxon>Rhizobium/Agrobacterium group</taxon>
        <taxon>Rhizobium</taxon>
    </lineage>
</organism>
<dbReference type="InterPro" id="IPR009389">
    <property type="entry name" value="DUF1045"/>
</dbReference>
<comment type="caution">
    <text evidence="1">The sequence shown here is derived from an EMBL/GenBank/DDBJ whole genome shotgun (WGS) entry which is preliminary data.</text>
</comment>
<evidence type="ECO:0000313" key="2">
    <source>
        <dbReference type="Proteomes" id="UP000519897"/>
    </source>
</evidence>
<accession>A0A7W6PQM9</accession>
<evidence type="ECO:0000313" key="1">
    <source>
        <dbReference type="EMBL" id="MBB4143653.1"/>
    </source>
</evidence>
<dbReference type="PIRSF" id="PIRSF033328">
    <property type="entry name" value="Phest_Mll4975"/>
    <property type="match status" value="1"/>
</dbReference>
<sequence length="232" mass="26039">MRNAIYFSPPETHALTQTASAWLGRSAFGTLSAETVTAGSSAEEHRQLTAEPARYGFHATLKAPFLLPTDRTQGALEIFFDEFCSRQAPTLVPRLELTEIGPFFALTCGGGTEGINHLCNSVVEAFEPWRAPLTPEDMARRKPERLSERQRELLDRWGYPYVFEEFRFHMTLTGPVEEGSKARVRDILQTVFADHLGRPLPIEHLGLFVEVERGAPFTVARHAELRGMGDRP</sequence>
<proteinExistence type="predicted"/>
<dbReference type="RefSeq" id="WP_062555014.1">
    <property type="nucleotide sequence ID" value="NZ_CP049250.1"/>
</dbReference>